<dbReference type="Gramene" id="arahy.Tifrunner.gnm2.ann2.Ah02g077900.1">
    <property type="protein sequence ID" value="arahy.Tifrunner.gnm2.ann2.Ah02g077900.1-CDS"/>
    <property type="gene ID" value="arahy.Tifrunner.gnm2.ann2.Ah02g077900"/>
</dbReference>
<comment type="caution">
    <text evidence="5">The sequence shown here is derived from an EMBL/GenBank/DDBJ whole genome shotgun (WGS) entry which is preliminary data.</text>
</comment>
<feature type="region of interest" description="Disordered" evidence="4">
    <location>
        <begin position="273"/>
        <end position="342"/>
    </location>
</feature>
<feature type="compositionally biased region" description="Basic residues" evidence="4">
    <location>
        <begin position="36"/>
        <end position="46"/>
    </location>
</feature>
<accession>A0A445EEZ3</accession>
<dbReference type="STRING" id="3818.A0A445EEZ3"/>
<reference evidence="5 6" key="1">
    <citation type="submission" date="2019-01" db="EMBL/GenBank/DDBJ databases">
        <title>Sequencing of cultivated peanut Arachis hypogaea provides insights into genome evolution and oil improvement.</title>
        <authorList>
            <person name="Chen X."/>
        </authorList>
    </citation>
    <scope>NUCLEOTIDE SEQUENCE [LARGE SCALE GENOMIC DNA]</scope>
    <source>
        <strain evidence="6">cv. Fuhuasheng</strain>
        <strain evidence="5">GDAAS-fuhuasheng2018</strain>
        <tissue evidence="5">Leaves</tissue>
    </source>
</reference>
<evidence type="ECO:0000313" key="6">
    <source>
        <dbReference type="Proteomes" id="UP000289738"/>
    </source>
</evidence>
<evidence type="ECO:0000313" key="5">
    <source>
        <dbReference type="EMBL" id="RYR74094.1"/>
    </source>
</evidence>
<feature type="compositionally biased region" description="Gly residues" evidence="4">
    <location>
        <begin position="25"/>
        <end position="34"/>
    </location>
</feature>
<evidence type="ECO:0008006" key="7">
    <source>
        <dbReference type="Google" id="ProtNLM"/>
    </source>
</evidence>
<dbReference type="EMBL" id="SDMP01000002">
    <property type="protein sequence ID" value="RYR74093.1"/>
    <property type="molecule type" value="Genomic_DNA"/>
</dbReference>
<evidence type="ECO:0000256" key="4">
    <source>
        <dbReference type="SAM" id="MobiDB-lite"/>
    </source>
</evidence>
<sequence length="400" mass="44294">MEDDHNTKVAQELQIQNYSSDGNGNENGSGGGSGRSSKKPKQRKVPQRGLGVAKLEKIRIEELQKKNFATVQLHQQEDSIASTKPTYMHPPIQNFHHSIQPAPRSQAEFRPMSLQQQMLDAKVPGTGTVPLTNSSGFEKEMFVVDPAAIQFLPSFSFESNPVWPLPNLGPRAPQFHHQLTSMVNVSPSGMSTPPMLHYSKEPPSNQNCNVNDLLARQAEKIIGMKRPYPFCLDAPPVPAYNYKLHPFAETQMNAATLCNSGFNYDAGNSSLRELPSCSASNSELNSRKRSKENENFNGDFLTLAPPTPTSSPPSQTKPFSAFLEIPNQDNPESESPSFQGTIEDQVPQPQAFNRFNQQEQPFYYFFPPAAHELQTGLSTARTPNVNGAKENIDLNLKLGK</sequence>
<feature type="compositionally biased region" description="Polar residues" evidence="4">
    <location>
        <begin position="273"/>
        <end position="284"/>
    </location>
</feature>
<dbReference type="PANTHER" id="PTHR33388">
    <property type="entry name" value="OS01G0212500 PROTEIN"/>
    <property type="match status" value="1"/>
</dbReference>
<dbReference type="Proteomes" id="UP000289738">
    <property type="component" value="Chromosome A02"/>
</dbReference>
<dbReference type="InterPro" id="IPR040356">
    <property type="entry name" value="SPEAR"/>
</dbReference>
<name>A0A445EEZ3_ARAHY</name>
<proteinExistence type="predicted"/>
<dbReference type="GO" id="GO:0003700">
    <property type="term" value="F:DNA-binding transcription factor activity"/>
    <property type="evidence" value="ECO:0007669"/>
    <property type="project" value="InterPro"/>
</dbReference>
<dbReference type="AlphaFoldDB" id="A0A445EEZ3"/>
<organism evidence="5 6">
    <name type="scientific">Arachis hypogaea</name>
    <name type="common">Peanut</name>
    <dbReference type="NCBI Taxonomy" id="3818"/>
    <lineage>
        <taxon>Eukaryota</taxon>
        <taxon>Viridiplantae</taxon>
        <taxon>Streptophyta</taxon>
        <taxon>Embryophyta</taxon>
        <taxon>Tracheophyta</taxon>
        <taxon>Spermatophyta</taxon>
        <taxon>Magnoliopsida</taxon>
        <taxon>eudicotyledons</taxon>
        <taxon>Gunneridae</taxon>
        <taxon>Pentapetalae</taxon>
        <taxon>rosids</taxon>
        <taxon>fabids</taxon>
        <taxon>Fabales</taxon>
        <taxon>Fabaceae</taxon>
        <taxon>Papilionoideae</taxon>
        <taxon>50 kb inversion clade</taxon>
        <taxon>dalbergioids sensu lato</taxon>
        <taxon>Dalbergieae</taxon>
        <taxon>Pterocarpus clade</taxon>
        <taxon>Arachis</taxon>
    </lineage>
</organism>
<keyword evidence="6" id="KW-1185">Reference proteome</keyword>
<dbReference type="EMBL" id="SDMP01000002">
    <property type="protein sequence ID" value="RYR74094.1"/>
    <property type="molecule type" value="Genomic_DNA"/>
</dbReference>
<feature type="region of interest" description="Disordered" evidence="4">
    <location>
        <begin position="1"/>
        <end position="50"/>
    </location>
</feature>
<keyword evidence="3" id="KW-0804">Transcription</keyword>
<keyword evidence="2" id="KW-0805">Transcription regulation</keyword>
<evidence type="ECO:0000256" key="3">
    <source>
        <dbReference type="ARBA" id="ARBA00023163"/>
    </source>
</evidence>
<feature type="compositionally biased region" description="Polar residues" evidence="4">
    <location>
        <begin position="327"/>
        <end position="342"/>
    </location>
</feature>
<dbReference type="OrthoDB" id="1926221at2759"/>
<evidence type="ECO:0000256" key="2">
    <source>
        <dbReference type="ARBA" id="ARBA00023015"/>
    </source>
</evidence>
<dbReference type="PANTHER" id="PTHR33388:SF1">
    <property type="entry name" value="PROTEIN SPEAR2"/>
    <property type="match status" value="1"/>
</dbReference>
<keyword evidence="1" id="KW-0678">Repressor</keyword>
<protein>
    <recommendedName>
        <fullName evidence="7">SPOROCYTELESS-like EAR-containing protein</fullName>
    </recommendedName>
</protein>
<evidence type="ECO:0000256" key="1">
    <source>
        <dbReference type="ARBA" id="ARBA00022491"/>
    </source>
</evidence>
<gene>
    <name evidence="5" type="ORF">Ahy_A02g008707</name>
</gene>